<proteinExistence type="predicted"/>
<organism evidence="1 2">
    <name type="scientific">Oesophagostomum dentatum</name>
    <name type="common">Nodular worm</name>
    <dbReference type="NCBI Taxonomy" id="61180"/>
    <lineage>
        <taxon>Eukaryota</taxon>
        <taxon>Metazoa</taxon>
        <taxon>Ecdysozoa</taxon>
        <taxon>Nematoda</taxon>
        <taxon>Chromadorea</taxon>
        <taxon>Rhabditida</taxon>
        <taxon>Rhabditina</taxon>
        <taxon>Rhabditomorpha</taxon>
        <taxon>Strongyloidea</taxon>
        <taxon>Strongylidae</taxon>
        <taxon>Oesophagostomum</taxon>
    </lineage>
</organism>
<accession>A0A0B1SBC4</accession>
<evidence type="ECO:0000313" key="1">
    <source>
        <dbReference type="EMBL" id="KHJ82209.1"/>
    </source>
</evidence>
<keyword evidence="2" id="KW-1185">Reference proteome</keyword>
<gene>
    <name evidence="1" type="ORF">OESDEN_18099</name>
</gene>
<dbReference type="EMBL" id="KN581360">
    <property type="protein sequence ID" value="KHJ82209.1"/>
    <property type="molecule type" value="Genomic_DNA"/>
</dbReference>
<dbReference type="Proteomes" id="UP000053660">
    <property type="component" value="Unassembled WGS sequence"/>
</dbReference>
<evidence type="ECO:0000313" key="2">
    <source>
        <dbReference type="Proteomes" id="UP000053660"/>
    </source>
</evidence>
<protein>
    <submittedName>
        <fullName evidence="1">Uncharacterized protein</fullName>
    </submittedName>
</protein>
<name>A0A0B1SBC4_OESDE</name>
<reference evidence="1 2" key="1">
    <citation type="submission" date="2014-03" db="EMBL/GenBank/DDBJ databases">
        <title>Draft genome of the hookworm Oesophagostomum dentatum.</title>
        <authorList>
            <person name="Mitreva M."/>
        </authorList>
    </citation>
    <scope>NUCLEOTIDE SEQUENCE [LARGE SCALE GENOMIC DNA]</scope>
    <source>
        <strain evidence="1 2">OD-Hann</strain>
    </source>
</reference>
<sequence length="54" mass="6451">MVLWGCTDKLNFLERSQFFNHFTTWPPSVTFATTPFICDLPQFTYSNDIQKIRF</sequence>
<dbReference type="AlphaFoldDB" id="A0A0B1SBC4"/>